<dbReference type="OrthoDB" id="13976at2"/>
<keyword evidence="6 7" id="KW-0472">Membrane</keyword>
<evidence type="ECO:0000259" key="8">
    <source>
        <dbReference type="Pfam" id="PF09335"/>
    </source>
</evidence>
<keyword evidence="3 7" id="KW-1003">Cell membrane</keyword>
<sequence length="218" mass="24382">MQEIISAIWLQDFDALLELNSLHVLLLLLGVVLFLESSFVFLPLPGDGLVLFVGGMVGLGAIDFSSALMLLTSASFLGSIIAYLQGRWLHNTQFMRKAEQTLPDESLPKAKKLLNRFGFLSLFVSRFVPFVRVLTPMLMGVAQLSAIRTLIVSFTSSITWVFSLLLVGKWVMRHPLISQYQELITKWFLMGSLILMVTAFIALFVRLAANKQQPQTSD</sequence>
<gene>
    <name evidence="9" type="ORF">VFDL14_00180</name>
</gene>
<evidence type="ECO:0000313" key="9">
    <source>
        <dbReference type="EMBL" id="KDN28728.1"/>
    </source>
</evidence>
<dbReference type="RefSeq" id="WP_032550932.1">
    <property type="nucleotide sequence ID" value="NZ_JFFR01000014.1"/>
</dbReference>
<evidence type="ECO:0000313" key="10">
    <source>
        <dbReference type="Proteomes" id="UP000027219"/>
    </source>
</evidence>
<protein>
    <submittedName>
        <fullName evidence="9">Membrane protein</fullName>
    </submittedName>
</protein>
<feature type="transmembrane region" description="Helical" evidence="7">
    <location>
        <begin position="117"/>
        <end position="134"/>
    </location>
</feature>
<dbReference type="PANTHER" id="PTHR30353:SF11">
    <property type="entry name" value="INNER MEMBRANE PROTEIN YQJA"/>
    <property type="match status" value="1"/>
</dbReference>
<keyword evidence="10" id="KW-1185">Reference proteome</keyword>
<evidence type="ECO:0000256" key="6">
    <source>
        <dbReference type="ARBA" id="ARBA00023136"/>
    </source>
</evidence>
<feature type="transmembrane region" description="Helical" evidence="7">
    <location>
        <begin position="187"/>
        <end position="209"/>
    </location>
</feature>
<proteinExistence type="inferred from homology"/>
<feature type="domain" description="VTT" evidence="8">
    <location>
        <begin position="44"/>
        <end position="168"/>
    </location>
</feature>
<evidence type="ECO:0000256" key="5">
    <source>
        <dbReference type="ARBA" id="ARBA00022989"/>
    </source>
</evidence>
<evidence type="ECO:0000256" key="3">
    <source>
        <dbReference type="ARBA" id="ARBA00022475"/>
    </source>
</evidence>
<dbReference type="InterPro" id="IPR032816">
    <property type="entry name" value="VTT_dom"/>
</dbReference>
<feature type="transmembrane region" description="Helical" evidence="7">
    <location>
        <begin position="21"/>
        <end position="44"/>
    </location>
</feature>
<keyword evidence="4 7" id="KW-0812">Transmembrane</keyword>
<evidence type="ECO:0000256" key="2">
    <source>
        <dbReference type="ARBA" id="ARBA00010792"/>
    </source>
</evidence>
<comment type="subcellular location">
    <subcellularLocation>
        <location evidence="1 7">Cell membrane</location>
        <topology evidence="1 7">Multi-pass membrane protein</topology>
    </subcellularLocation>
</comment>
<comment type="similarity">
    <text evidence="2 7">Belongs to the DedA family.</text>
</comment>
<dbReference type="EMBL" id="JFFR01000014">
    <property type="protein sequence ID" value="KDN28728.1"/>
    <property type="molecule type" value="Genomic_DNA"/>
</dbReference>
<evidence type="ECO:0000256" key="1">
    <source>
        <dbReference type="ARBA" id="ARBA00004651"/>
    </source>
</evidence>
<accession>A0A066UWX5</accession>
<organism evidence="9 10">
    <name type="scientific">Vibrio fortis</name>
    <dbReference type="NCBI Taxonomy" id="212667"/>
    <lineage>
        <taxon>Bacteria</taxon>
        <taxon>Pseudomonadati</taxon>
        <taxon>Pseudomonadota</taxon>
        <taxon>Gammaproteobacteria</taxon>
        <taxon>Vibrionales</taxon>
        <taxon>Vibrionaceae</taxon>
        <taxon>Vibrio</taxon>
    </lineage>
</organism>
<keyword evidence="5 7" id="KW-1133">Transmembrane helix</keyword>
<dbReference type="PANTHER" id="PTHR30353">
    <property type="entry name" value="INNER MEMBRANE PROTEIN DEDA-RELATED"/>
    <property type="match status" value="1"/>
</dbReference>
<comment type="caution">
    <text evidence="9">The sequence shown here is derived from an EMBL/GenBank/DDBJ whole genome shotgun (WGS) entry which is preliminary data.</text>
</comment>
<feature type="transmembrane region" description="Helical" evidence="7">
    <location>
        <begin position="64"/>
        <end position="86"/>
    </location>
</feature>
<dbReference type="STRING" id="212667.VFDL14_00180"/>
<feature type="transmembrane region" description="Helical" evidence="7">
    <location>
        <begin position="146"/>
        <end position="167"/>
    </location>
</feature>
<evidence type="ECO:0000256" key="4">
    <source>
        <dbReference type="ARBA" id="ARBA00022692"/>
    </source>
</evidence>
<dbReference type="Proteomes" id="UP000027219">
    <property type="component" value="Unassembled WGS sequence"/>
</dbReference>
<dbReference type="AlphaFoldDB" id="A0A066UWX5"/>
<reference evidence="9 10" key="1">
    <citation type="submission" date="2014-02" db="EMBL/GenBank/DDBJ databases">
        <title>Vibrio fortis Dalian14 Genome Sequencing.</title>
        <authorList>
            <person name="Wang Y."/>
            <person name="Song L."/>
            <person name="Liu G."/>
            <person name="Ding J."/>
        </authorList>
    </citation>
    <scope>NUCLEOTIDE SEQUENCE [LARGE SCALE GENOMIC DNA]</scope>
    <source>
        <strain evidence="9 10">Dalian14</strain>
    </source>
</reference>
<dbReference type="InterPro" id="IPR032818">
    <property type="entry name" value="DedA-like"/>
</dbReference>
<dbReference type="Pfam" id="PF09335">
    <property type="entry name" value="VTT_dom"/>
    <property type="match status" value="1"/>
</dbReference>
<dbReference type="GO" id="GO:0005886">
    <property type="term" value="C:plasma membrane"/>
    <property type="evidence" value="ECO:0007669"/>
    <property type="project" value="UniProtKB-SubCell"/>
</dbReference>
<evidence type="ECO:0000256" key="7">
    <source>
        <dbReference type="RuleBase" id="RU367016"/>
    </source>
</evidence>
<name>A0A066UWX5_9VIBR</name>